<evidence type="ECO:0000256" key="2">
    <source>
        <dbReference type="ARBA" id="ARBA00008105"/>
    </source>
</evidence>
<dbReference type="GeneID" id="25906055"/>
<feature type="region of interest" description="Disordered" evidence="5">
    <location>
        <begin position="1"/>
        <end position="30"/>
    </location>
</feature>
<dbReference type="eggNOG" id="KOG3237">
    <property type="taxonomic scope" value="Eukaryota"/>
</dbReference>
<evidence type="ECO:0008006" key="8">
    <source>
        <dbReference type="Google" id="ProtNLM"/>
    </source>
</evidence>
<dbReference type="EMBL" id="KQ241953">
    <property type="protein sequence ID" value="KNC82170.1"/>
    <property type="molecule type" value="Genomic_DNA"/>
</dbReference>
<dbReference type="GO" id="GO:0006364">
    <property type="term" value="P:rRNA processing"/>
    <property type="evidence" value="ECO:0007669"/>
    <property type="project" value="UniProtKB-KW"/>
</dbReference>
<sequence>MAGDSTFKKAQKAFRRSHKERHQPRKRQKLGLLEKHKDYVLRAKDFASKRDRLKALQGKARERNPDEFYYKMVNTRTKNGVHQVAANRSENFDGDMHKLMATQDVEYVKHKRQIELKNIARLQSQLHMIDAHNDEDIAHTKNHTIFLDTKKEAEAFDAAKHFDTDEAL</sequence>
<evidence type="ECO:0000256" key="3">
    <source>
        <dbReference type="ARBA" id="ARBA00022552"/>
    </source>
</evidence>
<dbReference type="GO" id="GO:0032040">
    <property type="term" value="C:small-subunit processome"/>
    <property type="evidence" value="ECO:0007669"/>
    <property type="project" value="InterPro"/>
</dbReference>
<accession>A0A0L0FZC5</accession>
<feature type="non-terminal residue" evidence="6">
    <location>
        <position position="168"/>
    </location>
</feature>
<protein>
    <recommendedName>
        <fullName evidence="8">U3 small nucleolar RNA-associated protein 11</fullName>
    </recommendedName>
</protein>
<proteinExistence type="inferred from homology"/>
<gene>
    <name evidence="6" type="ORF">SARC_05551</name>
</gene>
<keyword evidence="3" id="KW-0698">rRNA processing</keyword>
<evidence type="ECO:0000256" key="4">
    <source>
        <dbReference type="ARBA" id="ARBA00023242"/>
    </source>
</evidence>
<evidence type="ECO:0000256" key="5">
    <source>
        <dbReference type="SAM" id="MobiDB-lite"/>
    </source>
</evidence>
<evidence type="ECO:0000256" key="1">
    <source>
        <dbReference type="ARBA" id="ARBA00004604"/>
    </source>
</evidence>
<organism evidence="6 7">
    <name type="scientific">Sphaeroforma arctica JP610</name>
    <dbReference type="NCBI Taxonomy" id="667725"/>
    <lineage>
        <taxon>Eukaryota</taxon>
        <taxon>Ichthyosporea</taxon>
        <taxon>Ichthyophonida</taxon>
        <taxon>Sphaeroforma</taxon>
    </lineage>
</organism>
<feature type="compositionally biased region" description="Basic residues" evidence="5">
    <location>
        <begin position="9"/>
        <end position="29"/>
    </location>
</feature>
<keyword evidence="4" id="KW-0539">Nucleus</keyword>
<comment type="similarity">
    <text evidence="2">Belongs to the UTP11 family.</text>
</comment>
<name>A0A0L0FZC5_9EUKA</name>
<dbReference type="InterPro" id="IPR007144">
    <property type="entry name" value="SSU_processome_Utp11"/>
</dbReference>
<reference evidence="6 7" key="1">
    <citation type="submission" date="2011-02" db="EMBL/GenBank/DDBJ databases">
        <title>The Genome Sequence of Sphaeroforma arctica JP610.</title>
        <authorList>
            <consortium name="The Broad Institute Genome Sequencing Platform"/>
            <person name="Russ C."/>
            <person name="Cuomo C."/>
            <person name="Young S.K."/>
            <person name="Zeng Q."/>
            <person name="Gargeya S."/>
            <person name="Alvarado L."/>
            <person name="Berlin A."/>
            <person name="Chapman S.B."/>
            <person name="Chen Z."/>
            <person name="Freedman E."/>
            <person name="Gellesch M."/>
            <person name="Goldberg J."/>
            <person name="Griggs A."/>
            <person name="Gujja S."/>
            <person name="Heilman E."/>
            <person name="Heiman D."/>
            <person name="Howarth C."/>
            <person name="Mehta T."/>
            <person name="Neiman D."/>
            <person name="Pearson M."/>
            <person name="Roberts A."/>
            <person name="Saif S."/>
            <person name="Shea T."/>
            <person name="Shenoy N."/>
            <person name="Sisk P."/>
            <person name="Stolte C."/>
            <person name="Sykes S."/>
            <person name="White J."/>
            <person name="Yandava C."/>
            <person name="Burger G."/>
            <person name="Gray M.W."/>
            <person name="Holland P.W.H."/>
            <person name="King N."/>
            <person name="Lang F.B.F."/>
            <person name="Roger A.J."/>
            <person name="Ruiz-Trillo I."/>
            <person name="Haas B."/>
            <person name="Nusbaum C."/>
            <person name="Birren B."/>
        </authorList>
    </citation>
    <scope>NUCLEOTIDE SEQUENCE [LARGE SCALE GENOMIC DNA]</scope>
    <source>
        <strain evidence="6 7">JP610</strain>
    </source>
</reference>
<comment type="subcellular location">
    <subcellularLocation>
        <location evidence="1">Nucleus</location>
        <location evidence="1">Nucleolus</location>
    </subcellularLocation>
</comment>
<keyword evidence="7" id="KW-1185">Reference proteome</keyword>
<dbReference type="PANTHER" id="PTHR12838">
    <property type="entry name" value="U3 SMALL NUCLEOLAR RNA-ASSOCIATED PROTEIN 11"/>
    <property type="match status" value="1"/>
</dbReference>
<dbReference type="OrthoDB" id="29058at2759"/>
<dbReference type="STRING" id="667725.A0A0L0FZC5"/>
<dbReference type="RefSeq" id="XP_014156072.1">
    <property type="nucleotide sequence ID" value="XM_014300597.1"/>
</dbReference>
<evidence type="ECO:0000313" key="6">
    <source>
        <dbReference type="EMBL" id="KNC82170.1"/>
    </source>
</evidence>
<evidence type="ECO:0000313" key="7">
    <source>
        <dbReference type="Proteomes" id="UP000054560"/>
    </source>
</evidence>
<dbReference type="AlphaFoldDB" id="A0A0L0FZC5"/>
<dbReference type="Pfam" id="PF03998">
    <property type="entry name" value="Utp11"/>
    <property type="match status" value="1"/>
</dbReference>
<dbReference type="Proteomes" id="UP000054560">
    <property type="component" value="Unassembled WGS sequence"/>
</dbReference>
<dbReference type="PANTHER" id="PTHR12838:SF0">
    <property type="entry name" value="U3 SMALL NUCLEOLAR RNA-ASSOCIATED PROTEIN 11-RELATED"/>
    <property type="match status" value="1"/>
</dbReference>